<dbReference type="PANTHER" id="PTHR43153:SF11">
    <property type="entry name" value="ELECTRON TRANSFER FLAVOPROTEIN, SUBUNIT ALPHA (ETFA)"/>
    <property type="match status" value="1"/>
</dbReference>
<evidence type="ECO:0000256" key="1">
    <source>
        <dbReference type="ARBA" id="ARBA00005817"/>
    </source>
</evidence>
<dbReference type="GO" id="GO:0050660">
    <property type="term" value="F:flavin adenine dinucleotide binding"/>
    <property type="evidence" value="ECO:0007669"/>
    <property type="project" value="InterPro"/>
</dbReference>
<evidence type="ECO:0000313" key="9">
    <source>
        <dbReference type="EMBL" id="GAX91709.1"/>
    </source>
</evidence>
<feature type="domain" description="Electron transfer flavoprotein alpha/beta-subunit N-terminal" evidence="8">
    <location>
        <begin position="21"/>
        <end position="162"/>
    </location>
</feature>
<feature type="binding site" evidence="6">
    <location>
        <begin position="233"/>
        <end position="234"/>
    </location>
    <ligand>
        <name>FAD</name>
        <dbReference type="ChEBI" id="CHEBI:57692"/>
    </ligand>
</feature>
<comment type="caution">
    <text evidence="9">The sequence shown here is derived from an EMBL/GenBank/DDBJ whole genome shotgun (WGS) entry which is preliminary data.</text>
</comment>
<evidence type="ECO:0000256" key="5">
    <source>
        <dbReference type="ARBA" id="ARBA00022982"/>
    </source>
</evidence>
<keyword evidence="4 6" id="KW-0274">FAD</keyword>
<dbReference type="RefSeq" id="WP_096183772.1">
    <property type="nucleotide sequence ID" value="NZ_BDUF01000109.1"/>
</dbReference>
<evidence type="ECO:0000259" key="7">
    <source>
        <dbReference type="Pfam" id="PF00766"/>
    </source>
</evidence>
<evidence type="ECO:0000259" key="8">
    <source>
        <dbReference type="Pfam" id="PF01012"/>
    </source>
</evidence>
<feature type="binding site" evidence="6">
    <location>
        <position position="286"/>
    </location>
    <ligand>
        <name>FAD</name>
        <dbReference type="ChEBI" id="CHEBI:57692"/>
    </ligand>
</feature>
<dbReference type="PIRSF" id="PIRSF000089">
    <property type="entry name" value="Electra_flavoP_a"/>
    <property type="match status" value="1"/>
</dbReference>
<gene>
    <name evidence="9" type="ORF">EFBL_3399</name>
</gene>
<keyword evidence="3" id="KW-0285">Flavoprotein</keyword>
<evidence type="ECO:0000256" key="4">
    <source>
        <dbReference type="ARBA" id="ARBA00022827"/>
    </source>
</evidence>
<dbReference type="Gene3D" id="3.40.50.1220">
    <property type="entry name" value="TPP-binding domain"/>
    <property type="match status" value="1"/>
</dbReference>
<evidence type="ECO:0000256" key="3">
    <source>
        <dbReference type="ARBA" id="ARBA00022630"/>
    </source>
</evidence>
<sequence>MNCFRILLFCSDRAKLPNLMQACKNMADKVHPASIMLLVAGVDAKVTALQLLESGVDEIIAVEIQEETVFSETISAILEQVIRKYNIQILLMLHTPFETEVAARVSTKLDAGCITNCLSISGDTDTLFAEKMLYGGVVTGTYAMKYPAVCTLHENICRDKWSGIVQQQAKVLIEDAEPRTVRKKVVQRRPIEKAVDLKNAERIVAIGRGLSKKEDLPLVEELSKALSAQLGCSRPLVEDYKWLKLERQVGLTGTTVAPKLYLAIGISGQIQHVVGIKDAQVVVAINNNKNAPIFEVADYGIVGDLYEAIPHLKELAQTRTY</sequence>
<proteinExistence type="inferred from homology"/>
<dbReference type="InterPro" id="IPR018206">
    <property type="entry name" value="ETF_asu_C_CS"/>
</dbReference>
<accession>A0A292YS05</accession>
<dbReference type="FunFam" id="3.40.50.1220:FF:000004">
    <property type="entry name" value="Electron transfer flavoprotein"/>
    <property type="match status" value="1"/>
</dbReference>
<comment type="similarity">
    <text evidence="1">Belongs to the ETF alpha-subunit/FixB family.</text>
</comment>
<dbReference type="InterPro" id="IPR001308">
    <property type="entry name" value="ETF_a/FixB"/>
</dbReference>
<evidence type="ECO:0000256" key="6">
    <source>
        <dbReference type="PIRSR" id="PIRSR000089-1"/>
    </source>
</evidence>
<dbReference type="AlphaFoldDB" id="A0A292YS05"/>
<dbReference type="PANTHER" id="PTHR43153">
    <property type="entry name" value="ELECTRON TRANSFER FLAVOPROTEIN ALPHA"/>
    <property type="match status" value="1"/>
</dbReference>
<dbReference type="Gene3D" id="3.40.50.620">
    <property type="entry name" value="HUPs"/>
    <property type="match status" value="1"/>
</dbReference>
<keyword evidence="10" id="KW-1185">Reference proteome</keyword>
<dbReference type="GO" id="GO:0033539">
    <property type="term" value="P:fatty acid beta-oxidation using acyl-CoA dehydrogenase"/>
    <property type="evidence" value="ECO:0007669"/>
    <property type="project" value="TreeGrafter"/>
</dbReference>
<dbReference type="InterPro" id="IPR029035">
    <property type="entry name" value="DHS-like_NAD/FAD-binding_dom"/>
</dbReference>
<feature type="binding site" evidence="6">
    <location>
        <begin position="248"/>
        <end position="252"/>
    </location>
    <ligand>
        <name>FAD</name>
        <dbReference type="ChEBI" id="CHEBI:57692"/>
    </ligand>
</feature>
<dbReference type="SUPFAM" id="SSF52402">
    <property type="entry name" value="Adenine nucleotide alpha hydrolases-like"/>
    <property type="match status" value="1"/>
</dbReference>
<dbReference type="OrthoDB" id="9770286at2"/>
<dbReference type="InterPro" id="IPR014731">
    <property type="entry name" value="ETF_asu_C"/>
</dbReference>
<keyword evidence="5" id="KW-0249">Electron transport</keyword>
<feature type="binding site" evidence="6">
    <location>
        <position position="208"/>
    </location>
    <ligand>
        <name>FAD</name>
        <dbReference type="ChEBI" id="CHEBI:57692"/>
    </ligand>
</feature>
<feature type="binding site" evidence="6">
    <location>
        <begin position="265"/>
        <end position="272"/>
    </location>
    <ligand>
        <name>FAD</name>
        <dbReference type="ChEBI" id="CHEBI:57692"/>
    </ligand>
</feature>
<dbReference type="EMBL" id="BDUF01000109">
    <property type="protein sequence ID" value="GAX91709.1"/>
    <property type="molecule type" value="Genomic_DNA"/>
</dbReference>
<dbReference type="Proteomes" id="UP000217785">
    <property type="component" value="Unassembled WGS sequence"/>
</dbReference>
<organism evidence="9 10">
    <name type="scientific">Effusibacillus lacus</name>
    <dbReference type="NCBI Taxonomy" id="1348429"/>
    <lineage>
        <taxon>Bacteria</taxon>
        <taxon>Bacillati</taxon>
        <taxon>Bacillota</taxon>
        <taxon>Bacilli</taxon>
        <taxon>Bacillales</taxon>
        <taxon>Alicyclobacillaceae</taxon>
        <taxon>Effusibacillus</taxon>
    </lineage>
</organism>
<protein>
    <submittedName>
        <fullName evidence="9">Electron transfer flavoprotein subunit alpha</fullName>
    </submittedName>
</protein>
<dbReference type="Pfam" id="PF01012">
    <property type="entry name" value="ETF"/>
    <property type="match status" value="1"/>
</dbReference>
<reference evidence="10" key="1">
    <citation type="submission" date="2017-07" db="EMBL/GenBank/DDBJ databases">
        <title>Draft genome sequence of Effusibacillus lacus strain skLN1.</title>
        <authorList>
            <person name="Watanabe M."/>
            <person name="Kojima H."/>
            <person name="Fukui M."/>
        </authorList>
    </citation>
    <scope>NUCLEOTIDE SEQUENCE [LARGE SCALE GENOMIC DNA]</scope>
    <source>
        <strain evidence="10">skLN1</strain>
    </source>
</reference>
<keyword evidence="2" id="KW-0813">Transport</keyword>
<comment type="cofactor">
    <cofactor evidence="6">
        <name>FAD</name>
        <dbReference type="ChEBI" id="CHEBI:57692"/>
    </cofactor>
    <text evidence="6">Binds 1 FAD per dimer.</text>
</comment>
<dbReference type="InterPro" id="IPR014730">
    <property type="entry name" value="ETF_a/b_N"/>
</dbReference>
<dbReference type="PROSITE" id="PS00696">
    <property type="entry name" value="ETF_ALPHA"/>
    <property type="match status" value="1"/>
</dbReference>
<name>A0A292YS05_9BACL</name>
<evidence type="ECO:0000256" key="2">
    <source>
        <dbReference type="ARBA" id="ARBA00022448"/>
    </source>
</evidence>
<dbReference type="GO" id="GO:0009055">
    <property type="term" value="F:electron transfer activity"/>
    <property type="evidence" value="ECO:0007669"/>
    <property type="project" value="InterPro"/>
</dbReference>
<dbReference type="InterPro" id="IPR014729">
    <property type="entry name" value="Rossmann-like_a/b/a_fold"/>
</dbReference>
<evidence type="ECO:0000313" key="10">
    <source>
        <dbReference type="Proteomes" id="UP000217785"/>
    </source>
</evidence>
<dbReference type="Pfam" id="PF00766">
    <property type="entry name" value="ETF_alpha"/>
    <property type="match status" value="1"/>
</dbReference>
<feature type="domain" description="Electron transfer flavoprotein alpha subunit C-terminal" evidence="7">
    <location>
        <begin position="196"/>
        <end position="277"/>
    </location>
</feature>
<dbReference type="SUPFAM" id="SSF52467">
    <property type="entry name" value="DHS-like NAD/FAD-binding domain"/>
    <property type="match status" value="1"/>
</dbReference>